<dbReference type="PANTHER" id="PTHR11857">
    <property type="entry name" value="ODORANT BINDING PROTEIN-RELATED"/>
    <property type="match status" value="1"/>
</dbReference>
<keyword evidence="5" id="KW-1185">Reference proteome</keyword>
<feature type="chain" id="PRO_5040515954" evidence="3">
    <location>
        <begin position="23"/>
        <end position="523"/>
    </location>
</feature>
<dbReference type="CDD" id="cd23992">
    <property type="entry name" value="PBP_GOBP"/>
    <property type="match status" value="4"/>
</dbReference>
<feature type="signal peptide" evidence="3">
    <location>
        <begin position="1"/>
        <end position="22"/>
    </location>
</feature>
<dbReference type="Proteomes" id="UP001153709">
    <property type="component" value="Chromosome 6"/>
</dbReference>
<dbReference type="GO" id="GO:0005549">
    <property type="term" value="F:odorant binding"/>
    <property type="evidence" value="ECO:0007669"/>
    <property type="project" value="InterPro"/>
</dbReference>
<evidence type="ECO:0000313" key="4">
    <source>
        <dbReference type="EMBL" id="CAG9836519.1"/>
    </source>
</evidence>
<dbReference type="Gene3D" id="1.10.238.20">
    <property type="entry name" value="Pheromone/general odorant binding protein domain"/>
    <property type="match status" value="4"/>
</dbReference>
<keyword evidence="1 3" id="KW-0732">Signal</keyword>
<dbReference type="Pfam" id="PF01395">
    <property type="entry name" value="PBP_GOBP"/>
    <property type="match status" value="4"/>
</dbReference>
<dbReference type="OrthoDB" id="8194670at2759"/>
<name>A0A9N9T663_DIABA</name>
<feature type="compositionally biased region" description="Basic residues" evidence="2">
    <location>
        <begin position="145"/>
        <end position="159"/>
    </location>
</feature>
<dbReference type="SMART" id="SM00708">
    <property type="entry name" value="PhBP"/>
    <property type="match status" value="4"/>
</dbReference>
<reference evidence="4" key="1">
    <citation type="submission" date="2022-01" db="EMBL/GenBank/DDBJ databases">
        <authorList>
            <person name="King R."/>
        </authorList>
    </citation>
    <scope>NUCLEOTIDE SEQUENCE</scope>
</reference>
<dbReference type="GO" id="GO:0007608">
    <property type="term" value="P:sensory perception of smell"/>
    <property type="evidence" value="ECO:0007669"/>
    <property type="project" value="TreeGrafter"/>
</dbReference>
<evidence type="ECO:0000313" key="5">
    <source>
        <dbReference type="Proteomes" id="UP001153709"/>
    </source>
</evidence>
<dbReference type="AlphaFoldDB" id="A0A9N9T663"/>
<dbReference type="InterPro" id="IPR036728">
    <property type="entry name" value="PBP_GOBP_sf"/>
</dbReference>
<dbReference type="InterPro" id="IPR006170">
    <property type="entry name" value="PBP/GOBP"/>
</dbReference>
<accession>A0A9N9T663</accession>
<evidence type="ECO:0000256" key="1">
    <source>
        <dbReference type="ARBA" id="ARBA00022729"/>
    </source>
</evidence>
<feature type="region of interest" description="Disordered" evidence="2">
    <location>
        <begin position="145"/>
        <end position="172"/>
    </location>
</feature>
<dbReference type="EMBL" id="OU898281">
    <property type="protein sequence ID" value="CAG9836519.1"/>
    <property type="molecule type" value="Genomic_DNA"/>
</dbReference>
<proteinExistence type="predicted"/>
<evidence type="ECO:0000256" key="3">
    <source>
        <dbReference type="SAM" id="SignalP"/>
    </source>
</evidence>
<feature type="compositionally biased region" description="Basic and acidic residues" evidence="2">
    <location>
        <begin position="160"/>
        <end position="172"/>
    </location>
</feature>
<dbReference type="SUPFAM" id="SSF47565">
    <property type="entry name" value="Insect pheromone/odorant-binding proteins"/>
    <property type="match status" value="4"/>
</dbReference>
<dbReference type="GO" id="GO:0005615">
    <property type="term" value="C:extracellular space"/>
    <property type="evidence" value="ECO:0007669"/>
    <property type="project" value="TreeGrafter"/>
</dbReference>
<sequence length="523" mass="59272">MKLVYCVCFVLLFGVVAPDAAAFREKVKRLEQECQNDRSTYVDEAELEKFRNHQPTTATNLGLHYLCTNIKLGIQDENGKINTEAIKNNLREIMDGLAKINIIAHRCSRRLPGESAEDSAIALYRCLHTPVHVHNNNHTHIHVHRRNKRSTKASKAHKHCQSDDSTRANESDLEKFNKGEAVDTSKLKPYIFCMNKKFEMQNADGTVNKHGIKNFLEKKVSDKTRAKELKIKCSEIVDPSAEETAIKLYKCVNENAQHKDDQEQNASDNKVQQPSLLNTANTGTTAFEQCQADPKTSVDKKTLKKARKGKNVDTASLRAHTFCISLKLNLQTINGDIKTETIRKSLEREETEAAIDIIVNKCGTRDENDPADLTALKLFKCLNKYERKREQKKRAFLKRLKQFKKYNQECLSDPANQVNEEVLSKFSQGEEVDHPNLASYTACLNKKSKYQDKKGKIKKDAIVDDLKLVFDDKAEVQKMVNECVAKTSGLAVREGGVQLTRCIFKHVATARAAQNVIPKSDRR</sequence>
<protein>
    <submittedName>
        <fullName evidence="4">Uncharacterized protein</fullName>
    </submittedName>
</protein>
<organism evidence="4 5">
    <name type="scientific">Diabrotica balteata</name>
    <name type="common">Banded cucumber beetle</name>
    <dbReference type="NCBI Taxonomy" id="107213"/>
    <lineage>
        <taxon>Eukaryota</taxon>
        <taxon>Metazoa</taxon>
        <taxon>Ecdysozoa</taxon>
        <taxon>Arthropoda</taxon>
        <taxon>Hexapoda</taxon>
        <taxon>Insecta</taxon>
        <taxon>Pterygota</taxon>
        <taxon>Neoptera</taxon>
        <taxon>Endopterygota</taxon>
        <taxon>Coleoptera</taxon>
        <taxon>Polyphaga</taxon>
        <taxon>Cucujiformia</taxon>
        <taxon>Chrysomeloidea</taxon>
        <taxon>Chrysomelidae</taxon>
        <taxon>Galerucinae</taxon>
        <taxon>Diabroticina</taxon>
        <taxon>Diabroticites</taxon>
        <taxon>Diabrotica</taxon>
    </lineage>
</organism>
<evidence type="ECO:0000256" key="2">
    <source>
        <dbReference type="SAM" id="MobiDB-lite"/>
    </source>
</evidence>
<gene>
    <name evidence="4" type="ORF">DIABBA_LOCUS9602</name>
</gene>